<gene>
    <name evidence="1" type="ORF">Adt_11809</name>
</gene>
<name>A0ABD1UNX0_9LAMI</name>
<dbReference type="EMBL" id="JBFOLK010000003">
    <property type="protein sequence ID" value="KAL2526755.1"/>
    <property type="molecule type" value="Genomic_DNA"/>
</dbReference>
<keyword evidence="2" id="KW-1185">Reference proteome</keyword>
<reference evidence="2" key="1">
    <citation type="submission" date="2024-07" db="EMBL/GenBank/DDBJ databases">
        <title>Two chromosome-level genome assemblies of Korean endemic species Abeliophyllum distichum and Forsythia ovata (Oleaceae).</title>
        <authorList>
            <person name="Jang H."/>
        </authorList>
    </citation>
    <scope>NUCLEOTIDE SEQUENCE [LARGE SCALE GENOMIC DNA]</scope>
</reference>
<proteinExistence type="predicted"/>
<dbReference type="Proteomes" id="UP001604336">
    <property type="component" value="Unassembled WGS sequence"/>
</dbReference>
<sequence>MKSRRSYVKAAKEEPMESWQVHGHRSRAPQILFTKEDEAGTHYPHCDALVVHTVVAKNGLEMMLVNEESVVNILFNSAFHLMDVHQELTVLFEPLFDFMEDSLIP</sequence>
<protein>
    <submittedName>
        <fullName evidence="1">Uncharacterized protein</fullName>
    </submittedName>
</protein>
<evidence type="ECO:0000313" key="2">
    <source>
        <dbReference type="Proteomes" id="UP001604336"/>
    </source>
</evidence>
<comment type="caution">
    <text evidence="1">The sequence shown here is derived from an EMBL/GenBank/DDBJ whole genome shotgun (WGS) entry which is preliminary data.</text>
</comment>
<organism evidence="1 2">
    <name type="scientific">Abeliophyllum distichum</name>
    <dbReference type="NCBI Taxonomy" id="126358"/>
    <lineage>
        <taxon>Eukaryota</taxon>
        <taxon>Viridiplantae</taxon>
        <taxon>Streptophyta</taxon>
        <taxon>Embryophyta</taxon>
        <taxon>Tracheophyta</taxon>
        <taxon>Spermatophyta</taxon>
        <taxon>Magnoliopsida</taxon>
        <taxon>eudicotyledons</taxon>
        <taxon>Gunneridae</taxon>
        <taxon>Pentapetalae</taxon>
        <taxon>asterids</taxon>
        <taxon>lamiids</taxon>
        <taxon>Lamiales</taxon>
        <taxon>Oleaceae</taxon>
        <taxon>Forsythieae</taxon>
        <taxon>Abeliophyllum</taxon>
    </lineage>
</organism>
<accession>A0ABD1UNX0</accession>
<evidence type="ECO:0000313" key="1">
    <source>
        <dbReference type="EMBL" id="KAL2526755.1"/>
    </source>
</evidence>
<dbReference type="AlphaFoldDB" id="A0ABD1UNX0"/>